<evidence type="ECO:0000313" key="2">
    <source>
        <dbReference type="EMBL" id="EKC60976.1"/>
    </source>
</evidence>
<dbReference type="SUPFAM" id="SSF55486">
    <property type="entry name" value="Metalloproteases ('zincins'), catalytic domain"/>
    <property type="match status" value="1"/>
</dbReference>
<dbReference type="GO" id="GO:0005829">
    <property type="term" value="C:cytosol"/>
    <property type="evidence" value="ECO:0007669"/>
    <property type="project" value="TreeGrafter"/>
</dbReference>
<proteinExistence type="predicted"/>
<dbReference type="GO" id="GO:0006508">
    <property type="term" value="P:proteolysis"/>
    <property type="evidence" value="ECO:0007669"/>
    <property type="project" value="InterPro"/>
</dbReference>
<dbReference type="PANTHER" id="PTHR43660">
    <property type="entry name" value="DIPEPTIDYL CARBOXYPEPTIDASE"/>
    <property type="match status" value="1"/>
</dbReference>
<accession>K1TNX7</accession>
<feature type="domain" description="Oligopeptidase A N-terminal" evidence="1">
    <location>
        <begin position="52"/>
        <end position="162"/>
    </location>
</feature>
<organism evidence="2">
    <name type="scientific">human gut metagenome</name>
    <dbReference type="NCBI Taxonomy" id="408170"/>
    <lineage>
        <taxon>unclassified sequences</taxon>
        <taxon>metagenomes</taxon>
        <taxon>organismal metagenomes</taxon>
    </lineage>
</organism>
<name>K1TNX7_9ZZZZ</name>
<dbReference type="Gene3D" id="1.10.1370.40">
    <property type="match status" value="1"/>
</dbReference>
<reference evidence="2" key="1">
    <citation type="journal article" date="2013" name="Environ. Microbiol.">
        <title>Microbiota from the distal guts of lean and obese adolescents exhibit partial functional redundancy besides clear differences in community structure.</title>
        <authorList>
            <person name="Ferrer M."/>
            <person name="Ruiz A."/>
            <person name="Lanza F."/>
            <person name="Haange S.B."/>
            <person name="Oberbach A."/>
            <person name="Till H."/>
            <person name="Bargiela R."/>
            <person name="Campoy C."/>
            <person name="Segura M.T."/>
            <person name="Richter M."/>
            <person name="von Bergen M."/>
            <person name="Seifert J."/>
            <person name="Suarez A."/>
        </authorList>
    </citation>
    <scope>NUCLEOTIDE SEQUENCE</scope>
</reference>
<dbReference type="InterPro" id="IPR045090">
    <property type="entry name" value="Pept_M3A_M3B"/>
</dbReference>
<comment type="caution">
    <text evidence="2">The sequence shown here is derived from an EMBL/GenBank/DDBJ whole genome shotgun (WGS) entry which is preliminary data.</text>
</comment>
<dbReference type="GO" id="GO:0004222">
    <property type="term" value="F:metalloendopeptidase activity"/>
    <property type="evidence" value="ECO:0007669"/>
    <property type="project" value="InterPro"/>
</dbReference>
<gene>
    <name evidence="2" type="ORF">OBE_08708</name>
</gene>
<feature type="non-terminal residue" evidence="2">
    <location>
        <position position="170"/>
    </location>
</feature>
<evidence type="ECO:0000259" key="1">
    <source>
        <dbReference type="Pfam" id="PF19310"/>
    </source>
</evidence>
<dbReference type="EMBL" id="AJWZ01006013">
    <property type="protein sequence ID" value="EKC60976.1"/>
    <property type="molecule type" value="Genomic_DNA"/>
</dbReference>
<dbReference type="InterPro" id="IPR045666">
    <property type="entry name" value="OpdA_N"/>
</dbReference>
<dbReference type="PANTHER" id="PTHR43660:SF1">
    <property type="entry name" value="DIPEPTIDYL CARBOXYPEPTIDASE"/>
    <property type="match status" value="1"/>
</dbReference>
<dbReference type="Pfam" id="PF19310">
    <property type="entry name" value="TOP_N"/>
    <property type="match status" value="1"/>
</dbReference>
<dbReference type="AlphaFoldDB" id="K1TNX7"/>
<sequence length="170" mass="19282">MPRADLPELDLSNPLLAEWDTPHATPPFSRIELKDYEPAFDAAIACSRAEVEAIVRNPRKPTFMNTIVALERQGALLNRIAGVFFNLMSADTSDEMQQIAERVQPKLTALSNDISLNPELFARVKAVYEHPGRKLSTEDRRLLEKTYRSFARNGAALSDEDKELYRQYTT</sequence>
<protein>
    <submittedName>
        <fullName evidence="2">Peptidyl-dipeptidase</fullName>
    </submittedName>
</protein>
<dbReference type="GO" id="GO:0004180">
    <property type="term" value="F:carboxypeptidase activity"/>
    <property type="evidence" value="ECO:0007669"/>
    <property type="project" value="TreeGrafter"/>
</dbReference>